<dbReference type="Gene3D" id="1.25.10.10">
    <property type="entry name" value="Leucine-rich Repeat Variant"/>
    <property type="match status" value="2"/>
</dbReference>
<dbReference type="GO" id="GO:0005737">
    <property type="term" value="C:cytoplasm"/>
    <property type="evidence" value="ECO:0007669"/>
    <property type="project" value="TreeGrafter"/>
</dbReference>
<dbReference type="SUPFAM" id="SSF48371">
    <property type="entry name" value="ARM repeat"/>
    <property type="match status" value="1"/>
</dbReference>
<keyword evidence="1" id="KW-0677">Repeat</keyword>
<proteinExistence type="predicted"/>
<dbReference type="InterPro" id="IPR016024">
    <property type="entry name" value="ARM-type_fold"/>
</dbReference>
<evidence type="ECO:0000256" key="1">
    <source>
        <dbReference type="ARBA" id="ARBA00022737"/>
    </source>
</evidence>
<dbReference type="OrthoDB" id="668540at2759"/>
<evidence type="ECO:0000313" key="7">
    <source>
        <dbReference type="Proteomes" id="UP001085076"/>
    </source>
</evidence>
<sequence length="504" mass="56651">MRRFDQKEETSRLRDSPGGDTNERLVIGHPARIHGVEQLHPFAAADPALYLASIIHDQNQQSRVAFGAGAFTNSRSTALQPSTSSMRNYCDDLNQMFSYINLRAGQEFPSPLGGRSECVDPRFSYPSNYMNAGAMGQQGRSPDAFYPPPPPHLADATASYPNYSFPGPSSFLGNGNGNGNAFRGLPTHPDLNPMRNTQVEFSQNRTSPTTSYCSSSSMPLNFNFVEVTRNPRYSMPTEFDDNLRNLKDQIYEMAKDRKFTQFLQTKLDPSSLEDVGIIFDELFNHLSELMVDPYACRVLQKLFEVCNEEQRMKIVLLITQDPRKLSEISMDASGTKTLQKLIISLGTKEQVETMKLALEPFCLKYMKNAHGYHVISQCLKSFREEYKQFIFQTAEIHCVELAKDQSGCVILQDCLPLDLASPEALSTLASLFSGHFSDLSTDKCSSNVVEKCLKCFSTTDREKIVNELLSAPQFEQLLQHPYANYVIQAALVNTKVYIITCQLF</sequence>
<feature type="repeat" description="Pumilio" evidence="3">
    <location>
        <begin position="430"/>
        <end position="466"/>
    </location>
</feature>
<organism evidence="6 7">
    <name type="scientific">Dioscorea zingiberensis</name>
    <dbReference type="NCBI Taxonomy" id="325984"/>
    <lineage>
        <taxon>Eukaryota</taxon>
        <taxon>Viridiplantae</taxon>
        <taxon>Streptophyta</taxon>
        <taxon>Embryophyta</taxon>
        <taxon>Tracheophyta</taxon>
        <taxon>Spermatophyta</taxon>
        <taxon>Magnoliopsida</taxon>
        <taxon>Liliopsida</taxon>
        <taxon>Dioscoreales</taxon>
        <taxon>Dioscoreaceae</taxon>
        <taxon>Dioscorea</taxon>
    </lineage>
</organism>
<reference evidence="6" key="2">
    <citation type="journal article" date="2022" name="Hortic Res">
        <title>The genome of Dioscorea zingiberensis sheds light on the biosynthesis, origin and evolution of the medicinally important diosgenin saponins.</title>
        <authorList>
            <person name="Li Y."/>
            <person name="Tan C."/>
            <person name="Li Z."/>
            <person name="Guo J."/>
            <person name="Li S."/>
            <person name="Chen X."/>
            <person name="Wang C."/>
            <person name="Dai X."/>
            <person name="Yang H."/>
            <person name="Song W."/>
            <person name="Hou L."/>
            <person name="Xu J."/>
            <person name="Tong Z."/>
            <person name="Xu A."/>
            <person name="Yuan X."/>
            <person name="Wang W."/>
            <person name="Yang Q."/>
            <person name="Chen L."/>
            <person name="Sun Z."/>
            <person name="Wang K."/>
            <person name="Pan B."/>
            <person name="Chen J."/>
            <person name="Bao Y."/>
            <person name="Liu F."/>
            <person name="Qi X."/>
            <person name="Gang D.R."/>
            <person name="Wen J."/>
            <person name="Li J."/>
        </authorList>
    </citation>
    <scope>NUCLEOTIDE SEQUENCE</scope>
    <source>
        <strain evidence="6">Dzin_1.0</strain>
    </source>
</reference>
<dbReference type="Pfam" id="PF00806">
    <property type="entry name" value="PUF"/>
    <property type="match status" value="5"/>
</dbReference>
<dbReference type="PANTHER" id="PTHR12537:SF13">
    <property type="entry name" value="PUMILIO HOMOLOGY DOMAIN FAMILY MEMBER 4"/>
    <property type="match status" value="1"/>
</dbReference>
<evidence type="ECO:0000256" key="3">
    <source>
        <dbReference type="PROSITE-ProRule" id="PRU00317"/>
    </source>
</evidence>
<dbReference type="Proteomes" id="UP001085076">
    <property type="component" value="Miscellaneous, Linkage group lg04"/>
</dbReference>
<feature type="repeat" description="Pumilio" evidence="3">
    <location>
        <begin position="281"/>
        <end position="316"/>
    </location>
</feature>
<evidence type="ECO:0000256" key="4">
    <source>
        <dbReference type="SAM" id="MobiDB-lite"/>
    </source>
</evidence>
<dbReference type="AlphaFoldDB" id="A0A9D5CKX6"/>
<keyword evidence="2" id="KW-0810">Translation regulation</keyword>
<feature type="domain" description="PUM-HD" evidence="5">
    <location>
        <begin position="220"/>
        <end position="504"/>
    </location>
</feature>
<gene>
    <name evidence="6" type="ORF">J5N97_017000</name>
</gene>
<accession>A0A9D5CKX6</accession>
<protein>
    <recommendedName>
        <fullName evidence="5">PUM-HD domain-containing protein</fullName>
    </recommendedName>
</protein>
<dbReference type="InterPro" id="IPR033133">
    <property type="entry name" value="PUM-HD"/>
</dbReference>
<dbReference type="PROSITE" id="PS50303">
    <property type="entry name" value="PUM_HD"/>
    <property type="match status" value="1"/>
</dbReference>
<dbReference type="EMBL" id="JAGGNH010000004">
    <property type="protein sequence ID" value="KAJ0975035.1"/>
    <property type="molecule type" value="Genomic_DNA"/>
</dbReference>
<dbReference type="InterPro" id="IPR001313">
    <property type="entry name" value="Pumilio_RNA-bd_rpt"/>
</dbReference>
<keyword evidence="7" id="KW-1185">Reference proteome</keyword>
<feature type="region of interest" description="Disordered" evidence="4">
    <location>
        <begin position="1"/>
        <end position="23"/>
    </location>
</feature>
<comment type="caution">
    <text evidence="6">The sequence shown here is derived from an EMBL/GenBank/DDBJ whole genome shotgun (WGS) entry which is preliminary data.</text>
</comment>
<dbReference type="PANTHER" id="PTHR12537">
    <property type="entry name" value="RNA BINDING PROTEIN PUMILIO-RELATED"/>
    <property type="match status" value="1"/>
</dbReference>
<dbReference type="SMART" id="SM00025">
    <property type="entry name" value="Pumilio"/>
    <property type="match status" value="5"/>
</dbReference>
<dbReference type="InterPro" id="IPR011989">
    <property type="entry name" value="ARM-like"/>
</dbReference>
<dbReference type="GO" id="GO:0003729">
    <property type="term" value="F:mRNA binding"/>
    <property type="evidence" value="ECO:0007669"/>
    <property type="project" value="TreeGrafter"/>
</dbReference>
<dbReference type="PROSITE" id="PS50302">
    <property type="entry name" value="PUM"/>
    <property type="match status" value="2"/>
</dbReference>
<reference evidence="6" key="1">
    <citation type="submission" date="2021-03" db="EMBL/GenBank/DDBJ databases">
        <authorList>
            <person name="Li Z."/>
            <person name="Yang C."/>
        </authorList>
    </citation>
    <scope>NUCLEOTIDE SEQUENCE</scope>
    <source>
        <strain evidence="6">Dzin_1.0</strain>
        <tissue evidence="6">Leaf</tissue>
    </source>
</reference>
<dbReference type="GO" id="GO:0006417">
    <property type="term" value="P:regulation of translation"/>
    <property type="evidence" value="ECO:0007669"/>
    <property type="project" value="UniProtKB-KW"/>
</dbReference>
<evidence type="ECO:0000256" key="2">
    <source>
        <dbReference type="ARBA" id="ARBA00022845"/>
    </source>
</evidence>
<evidence type="ECO:0000259" key="5">
    <source>
        <dbReference type="PROSITE" id="PS50303"/>
    </source>
</evidence>
<evidence type="ECO:0000313" key="6">
    <source>
        <dbReference type="EMBL" id="KAJ0975035.1"/>
    </source>
</evidence>
<name>A0A9D5CKX6_9LILI</name>